<dbReference type="EMBL" id="VLTM01000044">
    <property type="protein sequence ID" value="KAA0160442.1"/>
    <property type="molecule type" value="Genomic_DNA"/>
</dbReference>
<gene>
    <name evidence="1" type="ORF">FNF31_04311</name>
</gene>
<name>A0A5A8D4P4_CAFRO</name>
<organism evidence="1 2">
    <name type="scientific">Cafeteria roenbergensis</name>
    <name type="common">Marine flagellate</name>
    <dbReference type="NCBI Taxonomy" id="33653"/>
    <lineage>
        <taxon>Eukaryota</taxon>
        <taxon>Sar</taxon>
        <taxon>Stramenopiles</taxon>
        <taxon>Bigyra</taxon>
        <taxon>Opalozoa</taxon>
        <taxon>Bicosoecida</taxon>
        <taxon>Cafeteriaceae</taxon>
        <taxon>Cafeteria</taxon>
    </lineage>
</organism>
<sequence length="535" mass="54503">MSTRRSAPSDVEVHRAFVALAEAKSGADAIRVFDSNPHIRGASFVAAVWYRAASAGLGAGPNWDGETLDRLTRALYSALVKESAKCSPQVLVAAAAACSLHSPRLPPGRLDRHADLISARVSQRSAEFDLGQLASVSQSLSVVSLEVARPVAVEALLLLELHPSGGAADAVASLFRTCASLAASQPRGALGSRASRSEPSSLHRQGALTRKALRLLAASLHSRCSSLSDRGLVDAAHALAEALKASPPMASPGETAVARLRVSLAAAVAGRGLACPPSVMAVVAPVAIPAASCVNDQASEAARLAKWIAAALVTAPGPEAHAAALARAVDATVAASAARGEEDSSGGGSTLWDAGAALSCIRAPSAPAARQRADAEGSAEVGRPEEDAAWALDEEAAYMAVSGLLAADARPERDGSSPPAALLGGLRSSLRVAGTPSSWRGSAGKWLPELRLERHGGGHLRSSEEATIVAVPPTGLAWAPAGDAEPWGKPVVPDCDAAALIVALERAGSRPVVVEPGATQKDIKEGLIAAWSERS</sequence>
<comment type="caution">
    <text evidence="1">The sequence shown here is derived from an EMBL/GenBank/DDBJ whole genome shotgun (WGS) entry which is preliminary data.</text>
</comment>
<dbReference type="Proteomes" id="UP000325113">
    <property type="component" value="Unassembled WGS sequence"/>
</dbReference>
<proteinExistence type="predicted"/>
<evidence type="ECO:0000313" key="2">
    <source>
        <dbReference type="Proteomes" id="UP000325113"/>
    </source>
</evidence>
<protein>
    <submittedName>
        <fullName evidence="1">Uncharacterized protein</fullName>
    </submittedName>
</protein>
<reference evidence="1 2" key="1">
    <citation type="submission" date="2019-07" db="EMBL/GenBank/DDBJ databases">
        <title>Genomes of Cafeteria roenbergensis.</title>
        <authorList>
            <person name="Fischer M.G."/>
            <person name="Hackl T."/>
            <person name="Roman M."/>
        </authorList>
    </citation>
    <scope>NUCLEOTIDE SEQUENCE [LARGE SCALE GENOMIC DNA]</scope>
    <source>
        <strain evidence="1 2">Cflag</strain>
    </source>
</reference>
<dbReference type="AlphaFoldDB" id="A0A5A8D4P4"/>
<evidence type="ECO:0000313" key="1">
    <source>
        <dbReference type="EMBL" id="KAA0160442.1"/>
    </source>
</evidence>
<accession>A0A5A8D4P4</accession>